<evidence type="ECO:0000313" key="2">
    <source>
        <dbReference type="Proteomes" id="UP000190188"/>
    </source>
</evidence>
<name>A0A1T2XGD3_9BACL</name>
<dbReference type="RefSeq" id="WP_078499071.1">
    <property type="nucleotide sequence ID" value="NZ_MSZX01000004.1"/>
</dbReference>
<gene>
    <name evidence="1" type="ORF">BVG16_12895</name>
</gene>
<dbReference type="OrthoDB" id="2611470at2"/>
<organism evidence="1 2">
    <name type="scientific">Paenibacillus selenitireducens</name>
    <dbReference type="NCBI Taxonomy" id="1324314"/>
    <lineage>
        <taxon>Bacteria</taxon>
        <taxon>Bacillati</taxon>
        <taxon>Bacillota</taxon>
        <taxon>Bacilli</taxon>
        <taxon>Bacillales</taxon>
        <taxon>Paenibacillaceae</taxon>
        <taxon>Paenibacillus</taxon>
    </lineage>
</organism>
<comment type="caution">
    <text evidence="1">The sequence shown here is derived from an EMBL/GenBank/DDBJ whole genome shotgun (WGS) entry which is preliminary data.</text>
</comment>
<dbReference type="Proteomes" id="UP000190188">
    <property type="component" value="Unassembled WGS sequence"/>
</dbReference>
<keyword evidence="2" id="KW-1185">Reference proteome</keyword>
<evidence type="ECO:0000313" key="1">
    <source>
        <dbReference type="EMBL" id="OPA78736.1"/>
    </source>
</evidence>
<sequence>MKKLMIIILALLGLVACDKSSQSEEQITVNRDIPKDQAVITTVPAPEEDPFLASISVPNQIKSNEEFVIKATLKNLSDNDLTILHASGVFYLSIKDTNGKGVNTFVMAEVGKYHLIQGKGMITEQYVYKIEKPGVYEVSAIARFSNDEGDNKKDIEVETNKASFEVVLLNERDKG</sequence>
<dbReference type="PROSITE" id="PS51257">
    <property type="entry name" value="PROKAR_LIPOPROTEIN"/>
    <property type="match status" value="1"/>
</dbReference>
<evidence type="ECO:0008006" key="3">
    <source>
        <dbReference type="Google" id="ProtNLM"/>
    </source>
</evidence>
<accession>A0A1T2XGD3</accession>
<reference evidence="1 2" key="1">
    <citation type="submission" date="2017-01" db="EMBL/GenBank/DDBJ databases">
        <title>Genome analysis of Paenibacillus selenitrireducens ES3-24.</title>
        <authorList>
            <person name="Xu D."/>
            <person name="Yao R."/>
            <person name="Zheng S."/>
        </authorList>
    </citation>
    <scope>NUCLEOTIDE SEQUENCE [LARGE SCALE GENOMIC DNA]</scope>
    <source>
        <strain evidence="1 2">ES3-24</strain>
    </source>
</reference>
<proteinExistence type="predicted"/>
<dbReference type="AlphaFoldDB" id="A0A1T2XGD3"/>
<protein>
    <recommendedName>
        <fullName evidence="3">Intracellular proteinase inhibitor BsuPI domain-containing protein</fullName>
    </recommendedName>
</protein>
<dbReference type="EMBL" id="MSZX01000004">
    <property type="protein sequence ID" value="OPA78736.1"/>
    <property type="molecule type" value="Genomic_DNA"/>
</dbReference>